<sequence>EISLWQDTKKHKACGEKKTNKQQEKSTLSKGSLKSDGETFLLKETKKHEACGEKFCKRREQASALSKVVSASSEGETDFSGDVKIDGALQTSTKKPKKYSTVCKEGLLSSDGEPVLPKATKKHEACGEKSCKGPQQASGLRKMGPLSSEEGNSLFQETKTRRVSEENNNEPQREITLSKHSSFDAEKKTFFMQKIKAHESCGEKKAKTLQRQSKVSASSEEETDFLGDVKIDGACGGQTTKKPKKDSKLCKKLPVTSPQTSCSVARQQANDGNPEQDNELSKLKAEKDRLKEKHNQELEVITKGNKKLMKKIEKLEAKILKLENMKRMLFMQTQHQLEQLQEYEAMDARRPNIILETLENPQWPGLSNQAKGIIDYYKELVANLYRKIDVLTRGQDMAGRQEL</sequence>
<gene>
    <name evidence="2" type="ORF">PACLA_8A027370</name>
</gene>
<feature type="region of interest" description="Disordered" evidence="1">
    <location>
        <begin position="1"/>
        <end position="32"/>
    </location>
</feature>
<comment type="caution">
    <text evidence="2">The sequence shown here is derived from an EMBL/GenBank/DDBJ whole genome shotgun (WGS) entry which is preliminary data.</text>
</comment>
<evidence type="ECO:0000313" key="2">
    <source>
        <dbReference type="EMBL" id="CAB4021679.1"/>
    </source>
</evidence>
<organism evidence="2 3">
    <name type="scientific">Paramuricea clavata</name>
    <name type="common">Red gorgonian</name>
    <name type="synonym">Violescent sea-whip</name>
    <dbReference type="NCBI Taxonomy" id="317549"/>
    <lineage>
        <taxon>Eukaryota</taxon>
        <taxon>Metazoa</taxon>
        <taxon>Cnidaria</taxon>
        <taxon>Anthozoa</taxon>
        <taxon>Octocorallia</taxon>
        <taxon>Malacalcyonacea</taxon>
        <taxon>Plexauridae</taxon>
        <taxon>Paramuricea</taxon>
    </lineage>
</organism>
<proteinExistence type="predicted"/>
<protein>
    <submittedName>
        <fullName evidence="2">Uncharacterized protein</fullName>
    </submittedName>
</protein>
<evidence type="ECO:0000313" key="3">
    <source>
        <dbReference type="Proteomes" id="UP001152795"/>
    </source>
</evidence>
<feature type="non-terminal residue" evidence="2">
    <location>
        <position position="1"/>
    </location>
</feature>
<feature type="region of interest" description="Disordered" evidence="1">
    <location>
        <begin position="254"/>
        <end position="279"/>
    </location>
</feature>
<reference evidence="2" key="1">
    <citation type="submission" date="2020-04" db="EMBL/GenBank/DDBJ databases">
        <authorList>
            <person name="Alioto T."/>
            <person name="Alioto T."/>
            <person name="Gomez Garrido J."/>
        </authorList>
    </citation>
    <scope>NUCLEOTIDE SEQUENCE</scope>
    <source>
        <strain evidence="2">A484AB</strain>
    </source>
</reference>
<accession>A0A6S7IXS9</accession>
<feature type="compositionally biased region" description="Polar residues" evidence="1">
    <location>
        <begin position="256"/>
        <end position="275"/>
    </location>
</feature>
<dbReference type="EMBL" id="CACRXK020011564">
    <property type="protein sequence ID" value="CAB4021679.1"/>
    <property type="molecule type" value="Genomic_DNA"/>
</dbReference>
<feature type="compositionally biased region" description="Basic and acidic residues" evidence="1">
    <location>
        <begin position="122"/>
        <end position="131"/>
    </location>
</feature>
<dbReference type="AlphaFoldDB" id="A0A6S7IXS9"/>
<feature type="region of interest" description="Disordered" evidence="1">
    <location>
        <begin position="200"/>
        <end position="223"/>
    </location>
</feature>
<dbReference type="Proteomes" id="UP001152795">
    <property type="component" value="Unassembled WGS sequence"/>
</dbReference>
<name>A0A6S7IXS9_PARCT</name>
<feature type="compositionally biased region" description="Polar residues" evidence="1">
    <location>
        <begin position="209"/>
        <end position="218"/>
    </location>
</feature>
<evidence type="ECO:0000256" key="1">
    <source>
        <dbReference type="SAM" id="MobiDB-lite"/>
    </source>
</evidence>
<feature type="region of interest" description="Disordered" evidence="1">
    <location>
        <begin position="110"/>
        <end position="183"/>
    </location>
</feature>
<feature type="compositionally biased region" description="Basic and acidic residues" evidence="1">
    <location>
        <begin position="13"/>
        <end position="24"/>
    </location>
</feature>
<keyword evidence="3" id="KW-1185">Reference proteome</keyword>
<feature type="compositionally biased region" description="Basic and acidic residues" evidence="1">
    <location>
        <begin position="158"/>
        <end position="183"/>
    </location>
</feature>